<comment type="caution">
    <text evidence="2">The sequence shown here is derived from an EMBL/GenBank/DDBJ whole genome shotgun (WGS) entry which is preliminary data.</text>
</comment>
<gene>
    <name evidence="2" type="ORF">OKA05_08905</name>
</gene>
<sequence>MKTKKKRPPVPEGIPCFECEGGTLLPVLRDHRTEHPKLGVVTIPDVPMLSCESCGSTVIGDEGNRRIDAFLDKALNAISPEEIQAFLEKYGLTQKRASEITGLGEKNISRWLGGRSRPSESVSNFLRILLAEESAFERLTRMNSPAVTPHTPAAVGKQAAEEEKTILKCVDYPALERIGVVAPTRSPAARQAEMCRLLGVPNLRSFRDKASEMQLAMAAFKDTNQHSNPVSGAIWIDLGCQVARTIDVKPYDREKLVAAARRLRGLTNRPLAGVIPEVQQILADAGVALVFMPLMKHSAFRGCTRLLDPGKAVIIHSLKYRNLSQFWLILFHEIAHLVLHIHDVGDVFAEYDDQAADPRETEADEWARDTLVHRDVLMTFRAHHGKPDVSQLKKFADELGVHPAIAAEVFNRRAESEVINYALLRAKGLFPNLSEKDAEKLWQESGKAITV</sequence>
<accession>A0ABT3GGD2</accession>
<evidence type="ECO:0000313" key="2">
    <source>
        <dbReference type="EMBL" id="MCW1922672.1"/>
    </source>
</evidence>
<organism evidence="2 3">
    <name type="scientific">Luteolibacter arcticus</name>
    <dbReference type="NCBI Taxonomy" id="1581411"/>
    <lineage>
        <taxon>Bacteria</taxon>
        <taxon>Pseudomonadati</taxon>
        <taxon>Verrucomicrobiota</taxon>
        <taxon>Verrucomicrobiia</taxon>
        <taxon>Verrucomicrobiales</taxon>
        <taxon>Verrucomicrobiaceae</taxon>
        <taxon>Luteolibacter</taxon>
    </lineage>
</organism>
<dbReference type="NCBIfam" id="TIGR03831">
    <property type="entry name" value="YgiT_finger"/>
    <property type="match status" value="1"/>
</dbReference>
<keyword evidence="3" id="KW-1185">Reference proteome</keyword>
<dbReference type="Gene3D" id="1.10.260.40">
    <property type="entry name" value="lambda repressor-like DNA-binding domains"/>
    <property type="match status" value="1"/>
</dbReference>
<dbReference type="PANTHER" id="PTHR43236">
    <property type="entry name" value="ANTITOXIN HIGA1"/>
    <property type="match status" value="1"/>
</dbReference>
<reference evidence="2 3" key="1">
    <citation type="submission" date="2022-10" db="EMBL/GenBank/DDBJ databases">
        <title>Luteolibacter arcticus strain CCTCC AB 2014275, whole genome shotgun sequencing project.</title>
        <authorList>
            <person name="Zhao G."/>
            <person name="Shen L."/>
        </authorList>
    </citation>
    <scope>NUCLEOTIDE SEQUENCE [LARGE SCALE GENOMIC DNA]</scope>
    <source>
        <strain evidence="2 3">CCTCC AB 2014275</strain>
    </source>
</reference>
<dbReference type="InterPro" id="IPR022453">
    <property type="entry name" value="Znf_MqsA-type"/>
</dbReference>
<protein>
    <submittedName>
        <fullName evidence="2">Type II toxin-antitoxin system MqsA family antitoxin</fullName>
    </submittedName>
</protein>
<name>A0ABT3GGD2_9BACT</name>
<dbReference type="SUPFAM" id="SSF47413">
    <property type="entry name" value="lambda repressor-like DNA-binding domains"/>
    <property type="match status" value="1"/>
</dbReference>
<dbReference type="InterPro" id="IPR052345">
    <property type="entry name" value="Rad_response_metalloprotease"/>
</dbReference>
<dbReference type="Pfam" id="PF15731">
    <property type="entry name" value="MqsA_antitoxin"/>
    <property type="match status" value="1"/>
</dbReference>
<proteinExistence type="predicted"/>
<feature type="domain" description="HTH cro/C1-type" evidence="1">
    <location>
        <begin position="83"/>
        <end position="119"/>
    </location>
</feature>
<evidence type="ECO:0000259" key="1">
    <source>
        <dbReference type="PROSITE" id="PS50943"/>
    </source>
</evidence>
<dbReference type="InterPro" id="IPR010982">
    <property type="entry name" value="Lambda_DNA-bd_dom_sf"/>
</dbReference>
<evidence type="ECO:0000313" key="3">
    <source>
        <dbReference type="Proteomes" id="UP001320876"/>
    </source>
</evidence>
<dbReference type="PANTHER" id="PTHR43236:SF1">
    <property type="entry name" value="BLL7220 PROTEIN"/>
    <property type="match status" value="1"/>
</dbReference>
<dbReference type="InterPro" id="IPR032758">
    <property type="entry name" value="MqsA/HigA-2"/>
</dbReference>
<dbReference type="PROSITE" id="PS50943">
    <property type="entry name" value="HTH_CROC1"/>
    <property type="match status" value="1"/>
</dbReference>
<dbReference type="RefSeq" id="WP_264486780.1">
    <property type="nucleotide sequence ID" value="NZ_JAPDDT010000003.1"/>
</dbReference>
<dbReference type="Proteomes" id="UP001320876">
    <property type="component" value="Unassembled WGS sequence"/>
</dbReference>
<dbReference type="EMBL" id="JAPDDT010000003">
    <property type="protein sequence ID" value="MCW1922672.1"/>
    <property type="molecule type" value="Genomic_DNA"/>
</dbReference>
<dbReference type="InterPro" id="IPR001387">
    <property type="entry name" value="Cro/C1-type_HTH"/>
</dbReference>
<dbReference type="CDD" id="cd00093">
    <property type="entry name" value="HTH_XRE"/>
    <property type="match status" value="1"/>
</dbReference>